<accession>A0A931WNZ5</accession>
<feature type="transmembrane region" description="Helical" evidence="2">
    <location>
        <begin position="42"/>
        <end position="60"/>
    </location>
</feature>
<keyword evidence="2" id="KW-0472">Membrane</keyword>
<feature type="coiled-coil region" evidence="1">
    <location>
        <begin position="104"/>
        <end position="143"/>
    </location>
</feature>
<protein>
    <submittedName>
        <fullName evidence="3">DUF1003 domain-containing protein</fullName>
    </submittedName>
</protein>
<sequence>MSPLYQNRRRLSEELAKQIAELNSQKFSQLDRFALWINKQIGSFRFFLLLLAWTVLWLAWNSFGPDALRFDPFPAFVLWLFISNMIQLLFLPLLMVGQELESRRSDLRAEIDFEINRRAEEENREILKRLEEQQREIHQLLKNQ</sequence>
<dbReference type="Pfam" id="PF06210">
    <property type="entry name" value="DUF1003"/>
    <property type="match status" value="1"/>
</dbReference>
<dbReference type="InterPro" id="IPR010406">
    <property type="entry name" value="DUF1003"/>
</dbReference>
<dbReference type="EMBL" id="JACOZA010000084">
    <property type="protein sequence ID" value="MBI2097178.1"/>
    <property type="molecule type" value="Genomic_DNA"/>
</dbReference>
<feature type="transmembrane region" description="Helical" evidence="2">
    <location>
        <begin position="72"/>
        <end position="94"/>
    </location>
</feature>
<comment type="caution">
    <text evidence="3">The sequence shown here is derived from an EMBL/GenBank/DDBJ whole genome shotgun (WGS) entry which is preliminary data.</text>
</comment>
<keyword evidence="2" id="KW-1133">Transmembrane helix</keyword>
<gene>
    <name evidence="3" type="ORF">HYT40_03480</name>
</gene>
<name>A0A931WNZ5_9BACT</name>
<organism evidence="3 4">
    <name type="scientific">Candidatus Sungiibacteriota bacterium</name>
    <dbReference type="NCBI Taxonomy" id="2750080"/>
    <lineage>
        <taxon>Bacteria</taxon>
        <taxon>Candidatus Sungiibacteriota</taxon>
    </lineage>
</organism>
<evidence type="ECO:0000313" key="3">
    <source>
        <dbReference type="EMBL" id="MBI2097178.1"/>
    </source>
</evidence>
<proteinExistence type="predicted"/>
<keyword evidence="2" id="KW-0812">Transmembrane</keyword>
<evidence type="ECO:0000256" key="1">
    <source>
        <dbReference type="SAM" id="Coils"/>
    </source>
</evidence>
<dbReference type="AlphaFoldDB" id="A0A931WNZ5"/>
<keyword evidence="1" id="KW-0175">Coiled coil</keyword>
<dbReference type="Proteomes" id="UP000724148">
    <property type="component" value="Unassembled WGS sequence"/>
</dbReference>
<evidence type="ECO:0000313" key="4">
    <source>
        <dbReference type="Proteomes" id="UP000724148"/>
    </source>
</evidence>
<evidence type="ECO:0000256" key="2">
    <source>
        <dbReference type="SAM" id="Phobius"/>
    </source>
</evidence>
<reference evidence="3" key="1">
    <citation type="submission" date="2020-07" db="EMBL/GenBank/DDBJ databases">
        <title>Huge and variable diversity of episymbiotic CPR bacteria and DPANN archaea in groundwater ecosystems.</title>
        <authorList>
            <person name="He C.Y."/>
            <person name="Keren R."/>
            <person name="Whittaker M."/>
            <person name="Farag I.F."/>
            <person name="Doudna J."/>
            <person name="Cate J.H.D."/>
            <person name="Banfield J.F."/>
        </authorList>
    </citation>
    <scope>NUCLEOTIDE SEQUENCE</scope>
    <source>
        <strain evidence="3">NC_groundwater_193_Ag_S-0.1um_51_7</strain>
    </source>
</reference>